<evidence type="ECO:0000313" key="1">
    <source>
        <dbReference type="EMBL" id="ELR71948.1"/>
    </source>
</evidence>
<gene>
    <name evidence="1" type="ORF">C900_01943</name>
</gene>
<proteinExistence type="predicted"/>
<reference evidence="1 2" key="1">
    <citation type="submission" date="2012-12" db="EMBL/GenBank/DDBJ databases">
        <title>Genome assembly of Fulvivirga imtechensis AK7.</title>
        <authorList>
            <person name="Nupur N."/>
            <person name="Khatri I."/>
            <person name="Kumar R."/>
            <person name="Subramanian S."/>
            <person name="Pinnaka A."/>
        </authorList>
    </citation>
    <scope>NUCLEOTIDE SEQUENCE [LARGE SCALE GENOMIC DNA]</scope>
    <source>
        <strain evidence="1 2">AK7</strain>
    </source>
</reference>
<keyword evidence="2" id="KW-1185">Reference proteome</keyword>
<evidence type="ECO:0000313" key="2">
    <source>
        <dbReference type="Proteomes" id="UP000011135"/>
    </source>
</evidence>
<sequence>MIKKNLFEILLCEYCNDVDGSTSDTPGSELLSWVGIAVFSEGAHMVK</sequence>
<name>L8JUN0_9BACT</name>
<protein>
    <submittedName>
        <fullName evidence="1">Uncharacterized protein</fullName>
    </submittedName>
</protein>
<dbReference type="Proteomes" id="UP000011135">
    <property type="component" value="Unassembled WGS sequence"/>
</dbReference>
<comment type="caution">
    <text evidence="1">The sequence shown here is derived from an EMBL/GenBank/DDBJ whole genome shotgun (WGS) entry which is preliminary data.</text>
</comment>
<dbReference type="EMBL" id="AMZN01000029">
    <property type="protein sequence ID" value="ELR71948.1"/>
    <property type="molecule type" value="Genomic_DNA"/>
</dbReference>
<dbReference type="AlphaFoldDB" id="L8JUN0"/>
<accession>L8JUN0</accession>
<organism evidence="1 2">
    <name type="scientific">Fulvivirga imtechensis AK7</name>
    <dbReference type="NCBI Taxonomy" id="1237149"/>
    <lineage>
        <taxon>Bacteria</taxon>
        <taxon>Pseudomonadati</taxon>
        <taxon>Bacteroidota</taxon>
        <taxon>Cytophagia</taxon>
        <taxon>Cytophagales</taxon>
        <taxon>Fulvivirgaceae</taxon>
        <taxon>Fulvivirga</taxon>
    </lineage>
</organism>